<accession>A0A5C6V9V9</accession>
<gene>
    <name evidence="2" type="ORF">FRX97_03510</name>
</gene>
<name>A0A5C6V9V9_9FLAO</name>
<feature type="signal peptide" evidence="1">
    <location>
        <begin position="1"/>
        <end position="35"/>
    </location>
</feature>
<comment type="caution">
    <text evidence="2">The sequence shown here is derived from an EMBL/GenBank/DDBJ whole genome shotgun (WGS) entry which is preliminary data.</text>
</comment>
<dbReference type="Proteomes" id="UP000321168">
    <property type="component" value="Unassembled WGS sequence"/>
</dbReference>
<proteinExistence type="predicted"/>
<evidence type="ECO:0000256" key="1">
    <source>
        <dbReference type="SAM" id="SignalP"/>
    </source>
</evidence>
<organism evidence="2 3">
    <name type="scientific">Luteibaculum oceani</name>
    <dbReference type="NCBI Taxonomy" id="1294296"/>
    <lineage>
        <taxon>Bacteria</taxon>
        <taxon>Pseudomonadati</taxon>
        <taxon>Bacteroidota</taxon>
        <taxon>Flavobacteriia</taxon>
        <taxon>Flavobacteriales</taxon>
        <taxon>Luteibaculaceae</taxon>
        <taxon>Luteibaculum</taxon>
    </lineage>
</organism>
<evidence type="ECO:0000313" key="2">
    <source>
        <dbReference type="EMBL" id="TXC81600.1"/>
    </source>
</evidence>
<keyword evidence="3" id="KW-1185">Reference proteome</keyword>
<dbReference type="RefSeq" id="WP_170227007.1">
    <property type="nucleotide sequence ID" value="NZ_VORB01000003.1"/>
</dbReference>
<reference evidence="2 3" key="1">
    <citation type="submission" date="2019-08" db="EMBL/GenBank/DDBJ databases">
        <title>Genome of Luteibaculum oceani JCM 18817.</title>
        <authorList>
            <person name="Bowman J.P."/>
        </authorList>
    </citation>
    <scope>NUCLEOTIDE SEQUENCE [LARGE SCALE GENOMIC DNA]</scope>
    <source>
        <strain evidence="2 3">JCM 18817</strain>
    </source>
</reference>
<protein>
    <submittedName>
        <fullName evidence="2">Uncharacterized protein</fullName>
    </submittedName>
</protein>
<evidence type="ECO:0000313" key="3">
    <source>
        <dbReference type="Proteomes" id="UP000321168"/>
    </source>
</evidence>
<feature type="chain" id="PRO_5023083265" evidence="1">
    <location>
        <begin position="36"/>
        <end position="322"/>
    </location>
</feature>
<dbReference type="AlphaFoldDB" id="A0A5C6V9V9"/>
<sequence>MGCKFLTKSIQLATSCVVRFLFLAFCCLSSLLAQQNVVPSNVDNSETEQHWSSAVLWATEGEIKSHKISLELIVPCGQPVSLEKMGCAVFESVGYPKVDVELIKEFEETVNLANPAECDQIASLPCYKRVKYSGDVDLAKIPGGYIAVWQSTLDGMTPSSPFRVEGVSLTFVIDDYLPSRAFQFSSDFYPLQVCSNKEISYPYPNLSSNPMDSLLLSGKGELFSTRNQLDAATATLDAHVANYTAAENKHDFPISAPPYSVYGDSNDLISEPGIDLQIDPTQGTIIVRAYQPGEILWSANYNRYRKKLKVGVIKQLFFTRSL</sequence>
<keyword evidence="1" id="KW-0732">Signal</keyword>
<dbReference type="EMBL" id="VORB01000003">
    <property type="protein sequence ID" value="TXC81600.1"/>
    <property type="molecule type" value="Genomic_DNA"/>
</dbReference>